<evidence type="ECO:0000313" key="1">
    <source>
        <dbReference type="EMBL" id="RXJ74067.1"/>
    </source>
</evidence>
<name>A0A4Q0YS73_9GAMM</name>
<proteinExistence type="predicted"/>
<accession>A0A4Q0YS73</accession>
<dbReference type="RefSeq" id="WP_129121424.1">
    <property type="nucleotide sequence ID" value="NZ_PEIB01000004.1"/>
</dbReference>
<dbReference type="EMBL" id="PEIB01000004">
    <property type="protein sequence ID" value="RXJ74067.1"/>
    <property type="molecule type" value="Genomic_DNA"/>
</dbReference>
<protein>
    <submittedName>
        <fullName evidence="1">Uncharacterized protein</fullName>
    </submittedName>
</protein>
<dbReference type="OrthoDB" id="8772062at2"/>
<comment type="caution">
    <text evidence="1">The sequence shown here is derived from an EMBL/GenBank/DDBJ whole genome shotgun (WGS) entry which is preliminary data.</text>
</comment>
<dbReference type="AlphaFoldDB" id="A0A4Q0YS73"/>
<sequence length="229" mass="27563">MMENMSKNLEQLLDEALEDYHMEDFASAHKKYEWYFENAEKFNPHHRGVRVSFALADWVDVAKQYRPAMTCIIDIRKEALNKFNETKSIESFRDYSYISEYLQTGDEVLEIFFSFHSKDKELAKKLFKYAYKFLVDNKEWSICAEYMDNSSEKYDLIFHCYDIVNEEDEFDKETIKHLKKYRIESLKKDIVSLFSILSLKDNTDIYEDFFNRLKIDLKKRGLIELLSEI</sequence>
<keyword evidence="2" id="KW-1185">Reference proteome</keyword>
<dbReference type="Proteomes" id="UP000290287">
    <property type="component" value="Unassembled WGS sequence"/>
</dbReference>
<organism evidence="1 2">
    <name type="scientific">Veronia nyctiphanis</name>
    <dbReference type="NCBI Taxonomy" id="1278244"/>
    <lineage>
        <taxon>Bacteria</taxon>
        <taxon>Pseudomonadati</taxon>
        <taxon>Pseudomonadota</taxon>
        <taxon>Gammaproteobacteria</taxon>
        <taxon>Vibrionales</taxon>
        <taxon>Vibrionaceae</taxon>
        <taxon>Veronia</taxon>
    </lineage>
</organism>
<gene>
    <name evidence="1" type="ORF">CS022_05345</name>
</gene>
<reference evidence="1 2" key="1">
    <citation type="submission" date="2017-10" db="EMBL/GenBank/DDBJ databases">
        <title>Nyctiphanis sp. nov., isolated from the stomach of the euphausiid Nyctiphanes simplex (Hansen, 1911) in the Gulf of California.</title>
        <authorList>
            <person name="Gomez-Gil B."/>
            <person name="Aguilar-Mendez M."/>
            <person name="Lopez-Cortes A."/>
            <person name="Gomez-Gutierrez J."/>
            <person name="Roque A."/>
            <person name="Lang E."/>
            <person name="Gonzalez-Castillo A."/>
        </authorList>
    </citation>
    <scope>NUCLEOTIDE SEQUENCE [LARGE SCALE GENOMIC DNA]</scope>
    <source>
        <strain evidence="1 2">CAIM 600</strain>
    </source>
</reference>
<evidence type="ECO:0000313" key="2">
    <source>
        <dbReference type="Proteomes" id="UP000290287"/>
    </source>
</evidence>